<sequence>MSDCIFCAIANHEIPSEIVYEDDKICVYKDLAPQAPVHVLMIPKKHIANLDDVTADDQELLGYMLLKVQDIAKLMGIENGYRVVSNNGDDAEQTVKHMHLHILGKRKFTWPPG</sequence>
<name>A0A1I7G8G7_9FIRM</name>
<evidence type="ECO:0000259" key="4">
    <source>
        <dbReference type="PROSITE" id="PS51084"/>
    </source>
</evidence>
<dbReference type="GeneID" id="78354499"/>
<feature type="active site" description="Tele-AMP-histidine intermediate" evidence="1">
    <location>
        <position position="99"/>
    </location>
</feature>
<dbReference type="Pfam" id="PF11969">
    <property type="entry name" value="DcpS_C"/>
    <property type="match status" value="1"/>
</dbReference>
<reference evidence="5 6" key="1">
    <citation type="submission" date="2016-10" db="EMBL/GenBank/DDBJ databases">
        <authorList>
            <person name="de Groot N.N."/>
        </authorList>
    </citation>
    <scope>NUCLEOTIDE SEQUENCE [LARGE SCALE GENOMIC DNA]</scope>
    <source>
        <strain evidence="5 6">KHGC13</strain>
    </source>
</reference>
<dbReference type="InterPro" id="IPR036265">
    <property type="entry name" value="HIT-like_sf"/>
</dbReference>
<dbReference type="SUPFAM" id="SSF54197">
    <property type="entry name" value="HIT-like"/>
    <property type="match status" value="1"/>
</dbReference>
<evidence type="ECO:0000313" key="6">
    <source>
        <dbReference type="Proteomes" id="UP000198817"/>
    </source>
</evidence>
<dbReference type="GO" id="GO:0003824">
    <property type="term" value="F:catalytic activity"/>
    <property type="evidence" value="ECO:0007669"/>
    <property type="project" value="InterPro"/>
</dbReference>
<dbReference type="InterPro" id="IPR019808">
    <property type="entry name" value="Histidine_triad_CS"/>
</dbReference>
<proteinExistence type="predicted"/>
<dbReference type="Proteomes" id="UP000198817">
    <property type="component" value="Unassembled WGS sequence"/>
</dbReference>
<feature type="short sequence motif" description="Histidine triad motif" evidence="2 3">
    <location>
        <begin position="97"/>
        <end position="101"/>
    </location>
</feature>
<gene>
    <name evidence="5" type="ORF">SAMN05216508_10544</name>
</gene>
<dbReference type="PROSITE" id="PS00892">
    <property type="entry name" value="HIT_1"/>
    <property type="match status" value="1"/>
</dbReference>
<evidence type="ECO:0000313" key="5">
    <source>
        <dbReference type="EMBL" id="SFU44546.1"/>
    </source>
</evidence>
<dbReference type="OrthoDB" id="9784774at2"/>
<dbReference type="STRING" id="155865.SAMN05216515_10645"/>
<accession>A0A1I7G8G7</accession>
<evidence type="ECO:0000256" key="1">
    <source>
        <dbReference type="PIRSR" id="PIRSR601310-1"/>
    </source>
</evidence>
<feature type="domain" description="HIT" evidence="4">
    <location>
        <begin position="5"/>
        <end position="113"/>
    </location>
</feature>
<dbReference type="PRINTS" id="PR00332">
    <property type="entry name" value="HISTRIAD"/>
</dbReference>
<dbReference type="PANTHER" id="PTHR23089">
    <property type="entry name" value="HISTIDINE TRIAD HIT PROTEIN"/>
    <property type="match status" value="1"/>
</dbReference>
<evidence type="ECO:0000256" key="3">
    <source>
        <dbReference type="PROSITE-ProRule" id="PRU00464"/>
    </source>
</evidence>
<dbReference type="EMBL" id="FPBT01000005">
    <property type="protein sequence ID" value="SFU44546.1"/>
    <property type="molecule type" value="Genomic_DNA"/>
</dbReference>
<keyword evidence="6" id="KW-1185">Reference proteome</keyword>
<dbReference type="PROSITE" id="PS51084">
    <property type="entry name" value="HIT_2"/>
    <property type="match status" value="1"/>
</dbReference>
<dbReference type="CDD" id="cd01276">
    <property type="entry name" value="PKCI_related"/>
    <property type="match status" value="1"/>
</dbReference>
<dbReference type="Gene3D" id="3.30.428.10">
    <property type="entry name" value="HIT-like"/>
    <property type="match status" value="1"/>
</dbReference>
<organism evidence="5 6">
    <name type="scientific">Eubacterium pyruvativorans</name>
    <dbReference type="NCBI Taxonomy" id="155865"/>
    <lineage>
        <taxon>Bacteria</taxon>
        <taxon>Bacillati</taxon>
        <taxon>Bacillota</taxon>
        <taxon>Clostridia</taxon>
        <taxon>Eubacteriales</taxon>
        <taxon>Eubacteriaceae</taxon>
        <taxon>Eubacterium</taxon>
    </lineage>
</organism>
<dbReference type="InterPro" id="IPR011146">
    <property type="entry name" value="HIT-like"/>
</dbReference>
<evidence type="ECO:0000256" key="2">
    <source>
        <dbReference type="PIRSR" id="PIRSR601310-3"/>
    </source>
</evidence>
<dbReference type="AlphaFoldDB" id="A0A1I7G8G7"/>
<dbReference type="RefSeq" id="WP_090163241.1">
    <property type="nucleotide sequence ID" value="NZ_CACVNK010000055.1"/>
</dbReference>
<protein>
    <submittedName>
        <fullName evidence="5">Histidine triad (HIT) family protein</fullName>
    </submittedName>
</protein>
<dbReference type="InterPro" id="IPR001310">
    <property type="entry name" value="Histidine_triad_HIT"/>
</dbReference>